<dbReference type="InterPro" id="IPR011256">
    <property type="entry name" value="Reg_factor_effector_dom_sf"/>
</dbReference>
<comment type="caution">
    <text evidence="3">The sequence shown here is derived from an EMBL/GenBank/DDBJ whole genome shotgun (WGS) entry which is preliminary data.</text>
</comment>
<dbReference type="EMBL" id="JBHLZU010000023">
    <property type="protein sequence ID" value="MFB9907660.1"/>
    <property type="molecule type" value="Genomic_DNA"/>
</dbReference>
<gene>
    <name evidence="3" type="ORF">ACFFQA_27310</name>
</gene>
<dbReference type="PANTHER" id="PTHR30204:SF97">
    <property type="entry name" value="MERR FAMILY REGULATORY PROTEIN"/>
    <property type="match status" value="1"/>
</dbReference>
<sequence length="269" mass="29358">MTDSSYLLAGRFGAATRLSPKALRLYAEQGLLTPAHVDPATGYRYYGREQVPRARLIARLRLLGLPVARVAQLVDLPSEARVVELRTWLRAQQERLADRAEIVEAIARRVDGGDPVLAAAVDVREVAASKVIYRQRHVNVDSLDGFTADAAADIRAHLRSCGLSGEGPMTVHFHELVTRDSEGLVEVAVAYDGSVEPADDLRLRLRPATREVFVPVPVGYEDFPLVLRVYDALEAWLDAGAGVTGVDSPYEIYPGTGGARFDVAYPITP</sequence>
<organism evidence="3 4">
    <name type="scientific">Allokutzneria oryzae</name>
    <dbReference type="NCBI Taxonomy" id="1378989"/>
    <lineage>
        <taxon>Bacteria</taxon>
        <taxon>Bacillati</taxon>
        <taxon>Actinomycetota</taxon>
        <taxon>Actinomycetes</taxon>
        <taxon>Pseudonocardiales</taxon>
        <taxon>Pseudonocardiaceae</taxon>
        <taxon>Allokutzneria</taxon>
    </lineage>
</organism>
<dbReference type="SUPFAM" id="SSF46955">
    <property type="entry name" value="Putative DNA-binding domain"/>
    <property type="match status" value="1"/>
</dbReference>
<evidence type="ECO:0000313" key="3">
    <source>
        <dbReference type="EMBL" id="MFB9907660.1"/>
    </source>
</evidence>
<accession>A0ABV6A3D3</accession>
<evidence type="ECO:0000256" key="1">
    <source>
        <dbReference type="ARBA" id="ARBA00023125"/>
    </source>
</evidence>
<keyword evidence="1" id="KW-0238">DNA-binding</keyword>
<dbReference type="SMART" id="SM00422">
    <property type="entry name" value="HTH_MERR"/>
    <property type="match status" value="1"/>
</dbReference>
<evidence type="ECO:0000313" key="4">
    <source>
        <dbReference type="Proteomes" id="UP001589693"/>
    </source>
</evidence>
<dbReference type="InterPro" id="IPR000551">
    <property type="entry name" value="MerR-type_HTH_dom"/>
</dbReference>
<protein>
    <submittedName>
        <fullName evidence="3">MerR family transcriptional regulator</fullName>
    </submittedName>
</protein>
<dbReference type="InterPro" id="IPR047057">
    <property type="entry name" value="MerR_fam"/>
</dbReference>
<dbReference type="PANTHER" id="PTHR30204">
    <property type="entry name" value="REDOX-CYCLING DRUG-SENSING TRANSCRIPTIONAL ACTIVATOR SOXR"/>
    <property type="match status" value="1"/>
</dbReference>
<name>A0ABV6A3D3_9PSEU</name>
<feature type="domain" description="HTH merR-type" evidence="2">
    <location>
        <begin position="15"/>
        <end position="76"/>
    </location>
</feature>
<dbReference type="Proteomes" id="UP001589693">
    <property type="component" value="Unassembled WGS sequence"/>
</dbReference>
<dbReference type="RefSeq" id="WP_377858223.1">
    <property type="nucleotide sequence ID" value="NZ_JBHLZU010000023.1"/>
</dbReference>
<keyword evidence="4" id="KW-1185">Reference proteome</keyword>
<dbReference type="Gene3D" id="1.10.1660.10">
    <property type="match status" value="1"/>
</dbReference>
<dbReference type="Gene3D" id="3.20.80.10">
    <property type="entry name" value="Regulatory factor, effector binding domain"/>
    <property type="match status" value="1"/>
</dbReference>
<evidence type="ECO:0000259" key="2">
    <source>
        <dbReference type="PROSITE" id="PS50937"/>
    </source>
</evidence>
<dbReference type="Pfam" id="PF13411">
    <property type="entry name" value="MerR_1"/>
    <property type="match status" value="1"/>
</dbReference>
<reference evidence="3 4" key="1">
    <citation type="submission" date="2024-09" db="EMBL/GenBank/DDBJ databases">
        <authorList>
            <person name="Sun Q."/>
            <person name="Mori K."/>
        </authorList>
    </citation>
    <scope>NUCLEOTIDE SEQUENCE [LARGE SCALE GENOMIC DNA]</scope>
    <source>
        <strain evidence="3 4">TBRC 7907</strain>
    </source>
</reference>
<proteinExistence type="predicted"/>
<dbReference type="PROSITE" id="PS50937">
    <property type="entry name" value="HTH_MERR_2"/>
    <property type="match status" value="1"/>
</dbReference>
<dbReference type="InterPro" id="IPR009061">
    <property type="entry name" value="DNA-bd_dom_put_sf"/>
</dbReference>